<dbReference type="InterPro" id="IPR053041">
    <property type="entry name" value="Transglut-like_Superfamily_Mod"/>
</dbReference>
<dbReference type="EnsemblMetazoa" id="G10097.4">
    <property type="protein sequence ID" value="G10097.4:cds"/>
    <property type="gene ID" value="G10097"/>
</dbReference>
<dbReference type="AlphaFoldDB" id="A0A8W8HLR1"/>
<feature type="region of interest" description="Disordered" evidence="1">
    <location>
        <begin position="261"/>
        <end position="445"/>
    </location>
</feature>
<dbReference type="Gene3D" id="1.20.920.20">
    <property type="match status" value="1"/>
</dbReference>
<feature type="compositionally biased region" description="Low complexity" evidence="1">
    <location>
        <begin position="261"/>
        <end position="277"/>
    </location>
</feature>
<sequence>MLSCVSTCRREVDKPCMMARDCRGKPVMKEKSTTNHRKDSGERKAEISVRKRSRSNPENVIQDGSHPGNARRQLRAVTRNNSVAGTKDTQTVVIQPHEKSTTTTNTRSGALKERQKMSHKTPQSSLNQVTQNSSGAVQWNGNVKQIARANPERRALPKIIVEKSNHEQQFEEKSKSRVAETKTNNRSKIVPKSNFVKQEKKESTSKLPVLQNTRMHLRSGENDTKITSSCSSERKSSITSCKSLDKRDIKVPDDYMEIKLSSSHSLQRKSSSNKSLKIPSKESAQTLSAAKELPSEKRLKKKVTNAEQPTAKPSYGVRTVGRQSGPEAANPPEQEQEGAKNCSCLYSRTVGSNNQNSGNALVIDRTNRGRTEIGSDTELTGRVGDLGMIEESTGSPDQSLSTPDSPAEKPNSEQKVERTCQREWKRRPKKQSESQSSYSTRYKEDDILEGYPEPDLSSSFWIPLDNEDLSKVANHVLKVTPKHAESFESLLKYLCHDLKSSLSRVRAIYCWIVSQRLPVIDDVKDLPSHESPLGFLYLITQGIKSYSEMFCKMCRFVDIPCVVIHGLSKGVMYNVGDVMSKDRHGNSWNAVYVEETWRFVHCHWASRSARGYSSGEWVTVDCPEFRTDEIEGESRSYIVSSLINDYYFFTDPSIFINKCFPFDDRWQLLLQKLSKYEFEMRPFLQPAFYALNLKLVDETLSCVVYTNDKYVLQIKMPFKSRTRLRFSYNLYRLRNSLDEGEYDYPSLEKFTFHYCIKDTAFFEIRFPPISAGEYKLQIFCRDNQVCLPSEWICDFKIVSKKGMDISIPLPVVPRIGWGINPELAKHHITAVSHTDGLYSLDDGVIRFEFVFPGKTEPHAELLKHKSTRSEFADYVTIEKNGANVSITVEPPCSGEFALQIFCRQERSQNHVNVCNYLLKRTMFAESKAHAEVRRNLATALLRNDLSLEELSEVLESFNRLGVADKGEVETARKKFGQLQLREDLLAAIKCRSLDKLEKALQSVRACPPSCGVDLGDDVSKGEKLLVHLKRLRRLRAAVLEMDSQTIAELRSYNKPPLAVHGVMVATYILLGVKEKELQHWFGVQNLIGKTGREALKKRVESFNLRGVPPEALHRAKEILDQYDLSIVQDASAGAATFYLWAINMIKDFEEQTPS</sequence>
<dbReference type="SUPFAM" id="SSF54001">
    <property type="entry name" value="Cysteine proteinases"/>
    <property type="match status" value="1"/>
</dbReference>
<proteinExistence type="predicted"/>
<feature type="compositionally biased region" description="Basic and acidic residues" evidence="1">
    <location>
        <begin position="165"/>
        <end position="180"/>
    </location>
</feature>
<feature type="region of interest" description="Disordered" evidence="1">
    <location>
        <begin position="165"/>
        <end position="184"/>
    </location>
</feature>
<feature type="compositionally biased region" description="Polar residues" evidence="1">
    <location>
        <begin position="344"/>
        <end position="359"/>
    </location>
</feature>
<dbReference type="PANTHER" id="PTHR47020:SF1">
    <property type="entry name" value="HILLARIN"/>
    <property type="match status" value="1"/>
</dbReference>
<accession>A0A8W8HLR1</accession>
<feature type="region of interest" description="Disordered" evidence="1">
    <location>
        <begin position="27"/>
        <end position="71"/>
    </location>
</feature>
<feature type="compositionally biased region" description="Polar residues" evidence="1">
    <location>
        <begin position="120"/>
        <end position="130"/>
    </location>
</feature>
<dbReference type="InterPro" id="IPR056564">
    <property type="entry name" value="Ig-like_KY"/>
</dbReference>
<evidence type="ECO:0000313" key="3">
    <source>
        <dbReference type="EnsemblMetazoa" id="G10097.4:cds"/>
    </source>
</evidence>
<feature type="compositionally biased region" description="Basic and acidic residues" evidence="1">
    <location>
        <begin position="27"/>
        <end position="49"/>
    </location>
</feature>
<name>A0A8W8HLR1_MAGGI</name>
<feature type="domain" description="KY-like immunoglobulin-like" evidence="2">
    <location>
        <begin position="825"/>
        <end position="920"/>
    </location>
</feature>
<dbReference type="InterPro" id="IPR038765">
    <property type="entry name" value="Papain-like_cys_pep_sf"/>
</dbReference>
<dbReference type="Pfam" id="PF23265">
    <property type="entry name" value="Ig-like_KY"/>
    <property type="match status" value="2"/>
</dbReference>
<feature type="region of interest" description="Disordered" evidence="1">
    <location>
        <begin position="218"/>
        <end position="237"/>
    </location>
</feature>
<reference evidence="3" key="1">
    <citation type="submission" date="2022-08" db="UniProtKB">
        <authorList>
            <consortium name="EnsemblMetazoa"/>
        </authorList>
    </citation>
    <scope>IDENTIFICATION</scope>
    <source>
        <strain evidence="3">05x7-T-G4-1.051#20</strain>
    </source>
</reference>
<evidence type="ECO:0000256" key="1">
    <source>
        <dbReference type="SAM" id="MobiDB-lite"/>
    </source>
</evidence>
<protein>
    <recommendedName>
        <fullName evidence="2">KY-like immunoglobulin-like domain-containing protein</fullName>
    </recommendedName>
</protein>
<feature type="compositionally biased region" description="Basic and acidic residues" evidence="1">
    <location>
        <begin position="406"/>
        <end position="423"/>
    </location>
</feature>
<dbReference type="Proteomes" id="UP000005408">
    <property type="component" value="Unassembled WGS sequence"/>
</dbReference>
<evidence type="ECO:0000313" key="4">
    <source>
        <dbReference type="Proteomes" id="UP000005408"/>
    </source>
</evidence>
<feature type="region of interest" description="Disordered" evidence="1">
    <location>
        <begin position="97"/>
        <end position="130"/>
    </location>
</feature>
<dbReference type="PANTHER" id="PTHR47020">
    <property type="entry name" value="HILLARIN"/>
    <property type="match status" value="1"/>
</dbReference>
<feature type="domain" description="KY-like immunoglobulin-like" evidence="2">
    <location>
        <begin position="677"/>
        <end position="810"/>
    </location>
</feature>
<organism evidence="3 4">
    <name type="scientific">Magallana gigas</name>
    <name type="common">Pacific oyster</name>
    <name type="synonym">Crassostrea gigas</name>
    <dbReference type="NCBI Taxonomy" id="29159"/>
    <lineage>
        <taxon>Eukaryota</taxon>
        <taxon>Metazoa</taxon>
        <taxon>Spiralia</taxon>
        <taxon>Lophotrochozoa</taxon>
        <taxon>Mollusca</taxon>
        <taxon>Bivalvia</taxon>
        <taxon>Autobranchia</taxon>
        <taxon>Pteriomorphia</taxon>
        <taxon>Ostreida</taxon>
        <taxon>Ostreoidea</taxon>
        <taxon>Ostreidae</taxon>
        <taxon>Magallana</taxon>
    </lineage>
</organism>
<feature type="compositionally biased region" description="Polar residues" evidence="1">
    <location>
        <begin position="392"/>
        <end position="404"/>
    </location>
</feature>
<keyword evidence="4" id="KW-1185">Reference proteome</keyword>
<evidence type="ECO:0000259" key="2">
    <source>
        <dbReference type="Pfam" id="PF23265"/>
    </source>
</evidence>
<feature type="compositionally biased region" description="Polar residues" evidence="1">
    <location>
        <begin position="225"/>
        <end position="237"/>
    </location>
</feature>